<dbReference type="SUPFAM" id="SSF51735">
    <property type="entry name" value="NAD(P)-binding Rossmann-fold domains"/>
    <property type="match status" value="1"/>
</dbReference>
<proteinExistence type="predicted"/>
<dbReference type="InterPro" id="IPR013149">
    <property type="entry name" value="ADH-like_C"/>
</dbReference>
<sequence>MKAVVHAEKIGLDGLTLTNMDVPTPAEGEVRVKLKTAGLNHRDLFVPNRHKLEDGPLILGSDGAGIVDEVGPGVEDVHVGAEVIINPGLGWKENTPAPPEGFEIVGLPFHGTFANYIIVPAENVLPKPSHLNWNEAGVLSLAALTAYRALFTRGQVKQGMNVFIPGIGSGVATFLLQFAKAVGATVYVTSRSEVKRQKALELGADVAIDSAAEDWEAALNGVKMDLVIECVGAATFNKSLAQLKKGGTIVTFGSSTGDTFQFDLRSFFYGQYNLLGSTMGSGEELEQMLEFISTNNIKPVVDTMYTLDEFEAAFDRINKAEQLGKIGFIIEK</sequence>
<dbReference type="Gene3D" id="3.40.50.720">
    <property type="entry name" value="NAD(P)-binding Rossmann-like Domain"/>
    <property type="match status" value="1"/>
</dbReference>
<name>A0A223KW46_9BACI</name>
<dbReference type="PANTHER" id="PTHR45033">
    <property type="match status" value="1"/>
</dbReference>
<keyword evidence="3" id="KW-1185">Reference proteome</keyword>
<dbReference type="AlphaFoldDB" id="A0A223KW46"/>
<dbReference type="InterPro" id="IPR011032">
    <property type="entry name" value="GroES-like_sf"/>
</dbReference>
<dbReference type="InterPro" id="IPR036291">
    <property type="entry name" value="NAD(P)-bd_dom_sf"/>
</dbReference>
<dbReference type="InterPro" id="IPR013154">
    <property type="entry name" value="ADH-like_N"/>
</dbReference>
<dbReference type="Gene3D" id="3.90.180.10">
    <property type="entry name" value="Medium-chain alcohol dehydrogenases, catalytic domain"/>
    <property type="match status" value="1"/>
</dbReference>
<reference evidence="2 3" key="1">
    <citation type="submission" date="2016-12" db="EMBL/GenBank/DDBJ databases">
        <title>The whole genome sequencing and assembly of Bacillus cohnii DSM 6307T strain.</title>
        <authorList>
            <person name="Lee Y.-J."/>
            <person name="Yi H."/>
            <person name="Bahn Y.-S."/>
            <person name="Kim J.F."/>
            <person name="Lee D.-W."/>
        </authorList>
    </citation>
    <scope>NUCLEOTIDE SEQUENCE [LARGE SCALE GENOMIC DNA]</scope>
    <source>
        <strain evidence="2 3">DSM 6307</strain>
    </source>
</reference>
<evidence type="ECO:0000313" key="2">
    <source>
        <dbReference type="EMBL" id="AST93686.1"/>
    </source>
</evidence>
<feature type="domain" description="Enoyl reductase (ER)" evidence="1">
    <location>
        <begin position="11"/>
        <end position="328"/>
    </location>
</feature>
<dbReference type="PANTHER" id="PTHR45033:SF3">
    <property type="entry name" value="DEHYDROGENASE, PUTATIVE (AFU_ORTHOLOGUE AFUA_2G13270)-RELATED"/>
    <property type="match status" value="1"/>
</dbReference>
<evidence type="ECO:0000259" key="1">
    <source>
        <dbReference type="SMART" id="SM00829"/>
    </source>
</evidence>
<gene>
    <name evidence="2" type="ORF">BC6307_21655</name>
</gene>
<evidence type="ECO:0000313" key="3">
    <source>
        <dbReference type="Proteomes" id="UP000215224"/>
    </source>
</evidence>
<dbReference type="Proteomes" id="UP000215224">
    <property type="component" value="Chromosome"/>
</dbReference>
<dbReference type="KEGG" id="bcoh:BC6307_21655"/>
<organism evidence="2 3">
    <name type="scientific">Sutcliffiella cohnii</name>
    <dbReference type="NCBI Taxonomy" id="33932"/>
    <lineage>
        <taxon>Bacteria</taxon>
        <taxon>Bacillati</taxon>
        <taxon>Bacillota</taxon>
        <taxon>Bacilli</taxon>
        <taxon>Bacillales</taxon>
        <taxon>Bacillaceae</taxon>
        <taxon>Sutcliffiella</taxon>
    </lineage>
</organism>
<dbReference type="InterPro" id="IPR020843">
    <property type="entry name" value="ER"/>
</dbReference>
<dbReference type="EMBL" id="CP018866">
    <property type="protein sequence ID" value="AST93686.1"/>
    <property type="molecule type" value="Genomic_DNA"/>
</dbReference>
<dbReference type="Pfam" id="PF08240">
    <property type="entry name" value="ADH_N"/>
    <property type="match status" value="1"/>
</dbReference>
<dbReference type="Pfam" id="PF00107">
    <property type="entry name" value="ADH_zinc_N"/>
    <property type="match status" value="1"/>
</dbReference>
<accession>A0A223KW46</accession>
<dbReference type="SMART" id="SM00829">
    <property type="entry name" value="PKS_ER"/>
    <property type="match status" value="1"/>
</dbReference>
<dbReference type="STRING" id="1314751.GCA_001591425_04656"/>
<dbReference type="RefSeq" id="WP_066421101.1">
    <property type="nucleotide sequence ID" value="NZ_CP018866.1"/>
</dbReference>
<dbReference type="InterPro" id="IPR052711">
    <property type="entry name" value="Zinc_ADH-like"/>
</dbReference>
<dbReference type="SUPFAM" id="SSF50129">
    <property type="entry name" value="GroES-like"/>
    <property type="match status" value="1"/>
</dbReference>
<dbReference type="GO" id="GO:0016491">
    <property type="term" value="F:oxidoreductase activity"/>
    <property type="evidence" value="ECO:0007669"/>
    <property type="project" value="InterPro"/>
</dbReference>
<protein>
    <submittedName>
        <fullName evidence="2">Alcohol dehydrogenase</fullName>
    </submittedName>
</protein>